<keyword evidence="3" id="KW-1185">Reference proteome</keyword>
<dbReference type="Gene3D" id="1.10.510.10">
    <property type="entry name" value="Transferase(Phosphotransferase) domain 1"/>
    <property type="match status" value="1"/>
</dbReference>
<organism evidence="2 3">
    <name type="scientific">Rhizophagus clarus</name>
    <dbReference type="NCBI Taxonomy" id="94130"/>
    <lineage>
        <taxon>Eukaryota</taxon>
        <taxon>Fungi</taxon>
        <taxon>Fungi incertae sedis</taxon>
        <taxon>Mucoromycota</taxon>
        <taxon>Glomeromycotina</taxon>
        <taxon>Glomeromycetes</taxon>
        <taxon>Glomerales</taxon>
        <taxon>Glomeraceae</taxon>
        <taxon>Rhizophagus</taxon>
    </lineage>
</organism>
<dbReference type="SUPFAM" id="SSF56112">
    <property type="entry name" value="Protein kinase-like (PK-like)"/>
    <property type="match status" value="1"/>
</dbReference>
<protein>
    <recommendedName>
        <fullName evidence="1">Protein kinase domain-containing protein</fullName>
    </recommendedName>
</protein>
<proteinExistence type="predicted"/>
<evidence type="ECO:0000259" key="1">
    <source>
        <dbReference type="PROSITE" id="PS50011"/>
    </source>
</evidence>
<reference evidence="2 3" key="1">
    <citation type="submission" date="2017-11" db="EMBL/GenBank/DDBJ databases">
        <title>The genome of Rhizophagus clarus HR1 reveals common genetic basis of auxotrophy among arbuscular mycorrhizal fungi.</title>
        <authorList>
            <person name="Kobayashi Y."/>
        </authorList>
    </citation>
    <scope>NUCLEOTIDE SEQUENCE [LARGE SCALE GENOMIC DNA]</scope>
    <source>
        <strain evidence="2 3">HR1</strain>
    </source>
</reference>
<comment type="caution">
    <text evidence="2">The sequence shown here is derived from an EMBL/GenBank/DDBJ whole genome shotgun (WGS) entry which is preliminary data.</text>
</comment>
<dbReference type="InterPro" id="IPR011009">
    <property type="entry name" value="Kinase-like_dom_sf"/>
</dbReference>
<gene>
    <name evidence="2" type="ORF">RclHR1_07260005</name>
</gene>
<dbReference type="EMBL" id="BEXD01004122">
    <property type="protein sequence ID" value="GBC07114.1"/>
    <property type="molecule type" value="Genomic_DNA"/>
</dbReference>
<dbReference type="GO" id="GO:0005524">
    <property type="term" value="F:ATP binding"/>
    <property type="evidence" value="ECO:0007669"/>
    <property type="project" value="InterPro"/>
</dbReference>
<evidence type="ECO:0000313" key="3">
    <source>
        <dbReference type="Proteomes" id="UP000247702"/>
    </source>
</evidence>
<evidence type="ECO:0000313" key="2">
    <source>
        <dbReference type="EMBL" id="GBC07114.1"/>
    </source>
</evidence>
<name>A0A2Z6RWG5_9GLOM</name>
<dbReference type="AlphaFoldDB" id="A0A2Z6RWG5"/>
<dbReference type="Proteomes" id="UP000247702">
    <property type="component" value="Unassembled WGS sequence"/>
</dbReference>
<dbReference type="GO" id="GO:0004672">
    <property type="term" value="F:protein kinase activity"/>
    <property type="evidence" value="ECO:0007669"/>
    <property type="project" value="InterPro"/>
</dbReference>
<accession>A0A2Z6RWG5</accession>
<dbReference type="InterPro" id="IPR000719">
    <property type="entry name" value="Prot_kinase_dom"/>
</dbReference>
<feature type="domain" description="Protein kinase" evidence="1">
    <location>
        <begin position="1"/>
        <end position="120"/>
    </location>
</feature>
<sequence>MAIQSSHTLLSPHNEGIVHRDLHSKNMMLILHNLKNIKLAILVLSKICSLRYFPYIDPNVLLWEISSGRSLVQTKKYLYWVVVPNTPEEYVKIYTGKYNLVIIIIIYNLTANSLYKYLFA</sequence>
<dbReference type="PROSITE" id="PS50011">
    <property type="entry name" value="PROTEIN_KINASE_DOM"/>
    <property type="match status" value="1"/>
</dbReference>